<dbReference type="AlphaFoldDB" id="A0A1I7X2H4"/>
<keyword evidence="1" id="KW-0472">Membrane</keyword>
<reference evidence="3" key="1">
    <citation type="submission" date="2016-11" db="UniProtKB">
        <authorList>
            <consortium name="WormBaseParasite"/>
        </authorList>
    </citation>
    <scope>IDENTIFICATION</scope>
</reference>
<evidence type="ECO:0000256" key="1">
    <source>
        <dbReference type="SAM" id="Phobius"/>
    </source>
</evidence>
<dbReference type="WBParaSite" id="Hba_11651">
    <property type="protein sequence ID" value="Hba_11651"/>
    <property type="gene ID" value="Hba_11651"/>
</dbReference>
<proteinExistence type="predicted"/>
<organism evidence="2 3">
    <name type="scientific">Heterorhabditis bacteriophora</name>
    <name type="common">Entomopathogenic nematode worm</name>
    <dbReference type="NCBI Taxonomy" id="37862"/>
    <lineage>
        <taxon>Eukaryota</taxon>
        <taxon>Metazoa</taxon>
        <taxon>Ecdysozoa</taxon>
        <taxon>Nematoda</taxon>
        <taxon>Chromadorea</taxon>
        <taxon>Rhabditida</taxon>
        <taxon>Rhabditina</taxon>
        <taxon>Rhabditomorpha</taxon>
        <taxon>Strongyloidea</taxon>
        <taxon>Heterorhabditidae</taxon>
        <taxon>Heterorhabditis</taxon>
    </lineage>
</organism>
<keyword evidence="1" id="KW-1133">Transmembrane helix</keyword>
<dbReference type="Proteomes" id="UP000095283">
    <property type="component" value="Unplaced"/>
</dbReference>
<accession>A0A1I7X2H4</accession>
<keyword evidence="1" id="KW-0812">Transmembrane</keyword>
<keyword evidence="2" id="KW-1185">Reference proteome</keyword>
<evidence type="ECO:0000313" key="3">
    <source>
        <dbReference type="WBParaSite" id="Hba_11651"/>
    </source>
</evidence>
<name>A0A1I7X2H4_HETBA</name>
<protein>
    <submittedName>
        <fullName evidence="3">Uncharacterized protein</fullName>
    </submittedName>
</protein>
<sequence length="78" mass="9287">MIPKLKTRQPGYVAVPPTTAGKKNKKKKFYILMKLYGAIHKQWPTTIAYKPLFLTSYFCFYWEIIIVNYILLFLYYLG</sequence>
<feature type="transmembrane region" description="Helical" evidence="1">
    <location>
        <begin position="58"/>
        <end position="77"/>
    </location>
</feature>
<evidence type="ECO:0000313" key="2">
    <source>
        <dbReference type="Proteomes" id="UP000095283"/>
    </source>
</evidence>